<accession>A0A4Y2PN77</accession>
<keyword evidence="3" id="KW-1185">Reference proteome</keyword>
<dbReference type="Proteomes" id="UP000499080">
    <property type="component" value="Unassembled WGS sequence"/>
</dbReference>
<evidence type="ECO:0000313" key="3">
    <source>
        <dbReference type="Proteomes" id="UP000499080"/>
    </source>
</evidence>
<dbReference type="EMBL" id="BGPR01011655">
    <property type="protein sequence ID" value="GBN52373.1"/>
    <property type="molecule type" value="Genomic_DNA"/>
</dbReference>
<evidence type="ECO:0000256" key="1">
    <source>
        <dbReference type="SAM" id="MobiDB-lite"/>
    </source>
</evidence>
<evidence type="ECO:0000313" key="2">
    <source>
        <dbReference type="EMBL" id="GBN52373.1"/>
    </source>
</evidence>
<reference evidence="2 3" key="1">
    <citation type="journal article" date="2019" name="Sci. Rep.">
        <title>Orb-weaving spider Araneus ventricosus genome elucidates the spidroin gene catalogue.</title>
        <authorList>
            <person name="Kono N."/>
            <person name="Nakamura H."/>
            <person name="Ohtoshi R."/>
            <person name="Moran D.A.P."/>
            <person name="Shinohara A."/>
            <person name="Yoshida Y."/>
            <person name="Fujiwara M."/>
            <person name="Mori M."/>
            <person name="Tomita M."/>
            <person name="Arakawa K."/>
        </authorList>
    </citation>
    <scope>NUCLEOTIDE SEQUENCE [LARGE SCALE GENOMIC DNA]</scope>
</reference>
<gene>
    <name evidence="2" type="ORF">AVEN_159611_1</name>
</gene>
<proteinExistence type="predicted"/>
<comment type="caution">
    <text evidence="2">The sequence shown here is derived from an EMBL/GenBank/DDBJ whole genome shotgun (WGS) entry which is preliminary data.</text>
</comment>
<feature type="region of interest" description="Disordered" evidence="1">
    <location>
        <begin position="60"/>
        <end position="85"/>
    </location>
</feature>
<organism evidence="2 3">
    <name type="scientific">Araneus ventricosus</name>
    <name type="common">Orbweaver spider</name>
    <name type="synonym">Epeira ventricosa</name>
    <dbReference type="NCBI Taxonomy" id="182803"/>
    <lineage>
        <taxon>Eukaryota</taxon>
        <taxon>Metazoa</taxon>
        <taxon>Ecdysozoa</taxon>
        <taxon>Arthropoda</taxon>
        <taxon>Chelicerata</taxon>
        <taxon>Arachnida</taxon>
        <taxon>Araneae</taxon>
        <taxon>Araneomorphae</taxon>
        <taxon>Entelegynae</taxon>
        <taxon>Araneoidea</taxon>
        <taxon>Araneidae</taxon>
        <taxon>Araneus</taxon>
    </lineage>
</organism>
<dbReference type="AlphaFoldDB" id="A0A4Y2PN77"/>
<sequence>MRCMDSARWIFSTYARHDSVFASQIKVGPGGAGTALLFLSASFFSSRSLKPLCLRQTTTSQPTIPVTDPKRVIPSSEGQLEGGKRNEILQCDQHGDNRGLVPSNSFRWGL</sequence>
<protein>
    <submittedName>
        <fullName evidence="2">Uncharacterized protein</fullName>
    </submittedName>
</protein>
<name>A0A4Y2PN77_ARAVE</name>